<dbReference type="Proteomes" id="UP000502118">
    <property type="component" value="Chromosome"/>
</dbReference>
<evidence type="ECO:0000313" key="2">
    <source>
        <dbReference type="Proteomes" id="UP000502118"/>
    </source>
</evidence>
<keyword evidence="2" id="KW-1185">Reference proteome</keyword>
<dbReference type="Pfam" id="PF12686">
    <property type="entry name" value="DUF3800"/>
    <property type="match status" value="1"/>
</dbReference>
<dbReference type="InterPro" id="IPR024524">
    <property type="entry name" value="DUF3800"/>
</dbReference>
<accession>A0A6M4JAL0</accession>
<dbReference type="RefSeq" id="WP_171112485.1">
    <property type="nucleotide sequence ID" value="NZ_CP053097.1"/>
</dbReference>
<proteinExistence type="predicted"/>
<name>A0A6M4JAL0_9MOLU</name>
<dbReference type="EMBL" id="CP053097">
    <property type="protein sequence ID" value="QJR43940.1"/>
    <property type="molecule type" value="Genomic_DNA"/>
</dbReference>
<protein>
    <submittedName>
        <fullName evidence="1">DUF3800 domain-containing protein</fullName>
    </submittedName>
</protein>
<evidence type="ECO:0000313" key="1">
    <source>
        <dbReference type="EMBL" id="QJR43940.1"/>
    </source>
</evidence>
<sequence length="237" mass="28270">MSMNLKIFSDESGVFDSKNNRYYILAGVIILNNKDYNNVLLKYRNVEMNIKSILKIDNKSELKAYNTAPKYKRRLLNVINSYYKFAIVIDLNKVYDRIMNNKFHKQSFQDYAYSRGVKEFLLFLAEQNVISLEEINSINFFLDQRPTSTSGWYELCQSIKKELKFGKYDEKFLNFREGIIPTVKNIELKYLDSKSHYLIRASDFLANHLFYLWNKKDKKSHSQYLNKHNKLFIIKLP</sequence>
<organism evidence="1 2">
    <name type="scientific">Mycoplasma miroungirhinis</name>
    <dbReference type="NCBI Taxonomy" id="754516"/>
    <lineage>
        <taxon>Bacteria</taxon>
        <taxon>Bacillati</taxon>
        <taxon>Mycoplasmatota</taxon>
        <taxon>Mollicutes</taxon>
        <taxon>Mycoplasmataceae</taxon>
        <taxon>Mycoplasma</taxon>
    </lineage>
</organism>
<gene>
    <name evidence="1" type="ORF">HLA92_00560</name>
</gene>
<reference evidence="1 2" key="1">
    <citation type="submission" date="2020-05" db="EMBL/GenBank/DDBJ databases">
        <title>Novel Mycoplasma species detected in Mirounga angustirostris (northern elephant seal) from the USA.</title>
        <authorList>
            <person name="Volokhov D.V."/>
        </authorList>
    </citation>
    <scope>NUCLEOTIDE SEQUENCE [LARGE SCALE GENOMIC DNA]</scope>
    <source>
        <strain evidence="1 2">Mirounga ES2806-NAS</strain>
    </source>
</reference>
<dbReference type="AlphaFoldDB" id="A0A6M4JAL0"/>
<dbReference type="KEGG" id="mmio:HLA92_00560"/>